<dbReference type="Proteomes" id="UP000232883">
    <property type="component" value="Chromosome"/>
</dbReference>
<dbReference type="KEGG" id="spir:CWM47_36025"/>
<sequence length="86" mass="9700">MVILLLTAIDSAGEFREFACQLPDIDSGFALLTTIASLGHTLVKVRLLEESSWSYLPHEAFDEMPVLPIIKELEKDWQQLLTESPQ</sequence>
<organism evidence="1 2">
    <name type="scientific">Spirosoma pollinicola</name>
    <dbReference type="NCBI Taxonomy" id="2057025"/>
    <lineage>
        <taxon>Bacteria</taxon>
        <taxon>Pseudomonadati</taxon>
        <taxon>Bacteroidota</taxon>
        <taxon>Cytophagia</taxon>
        <taxon>Cytophagales</taxon>
        <taxon>Cytophagaceae</taxon>
        <taxon>Spirosoma</taxon>
    </lineage>
</organism>
<dbReference type="OrthoDB" id="955894at2"/>
<evidence type="ECO:0000313" key="1">
    <source>
        <dbReference type="EMBL" id="AUD06784.1"/>
    </source>
</evidence>
<dbReference type="RefSeq" id="WP_100993319.1">
    <property type="nucleotide sequence ID" value="NZ_CP025096.1"/>
</dbReference>
<keyword evidence="2" id="KW-1185">Reference proteome</keyword>
<proteinExistence type="predicted"/>
<gene>
    <name evidence="1" type="ORF">CWM47_36025</name>
</gene>
<dbReference type="EMBL" id="CP025096">
    <property type="protein sequence ID" value="AUD06784.1"/>
    <property type="molecule type" value="Genomic_DNA"/>
</dbReference>
<name>A0A2K8ZA88_9BACT</name>
<accession>A0A2K8ZA88</accession>
<dbReference type="AlphaFoldDB" id="A0A2K8ZA88"/>
<protein>
    <submittedName>
        <fullName evidence="1">Uncharacterized protein</fullName>
    </submittedName>
</protein>
<reference evidence="1 2" key="1">
    <citation type="submission" date="2017-11" db="EMBL/GenBank/DDBJ databases">
        <title>Taxonomic description and genome sequences of Spirosoma HA7 sp. nov., isolated from pollen microhabitat of Corylus avellana.</title>
        <authorList>
            <person name="Ambika Manirajan B."/>
            <person name="Suarez C."/>
            <person name="Ratering S."/>
            <person name="Geissler-Plaum R."/>
            <person name="Cardinale M."/>
            <person name="Sylvia S."/>
        </authorList>
    </citation>
    <scope>NUCLEOTIDE SEQUENCE [LARGE SCALE GENOMIC DNA]</scope>
    <source>
        <strain evidence="1 2">HA7</strain>
    </source>
</reference>
<evidence type="ECO:0000313" key="2">
    <source>
        <dbReference type="Proteomes" id="UP000232883"/>
    </source>
</evidence>